<dbReference type="Proteomes" id="UP000248688">
    <property type="component" value="Chromosome"/>
</dbReference>
<evidence type="ECO:0000313" key="3">
    <source>
        <dbReference type="Proteomes" id="UP000248688"/>
    </source>
</evidence>
<evidence type="ECO:0000313" key="2">
    <source>
        <dbReference type="EMBL" id="AWW29298.1"/>
    </source>
</evidence>
<feature type="signal peptide" evidence="1">
    <location>
        <begin position="1"/>
        <end position="22"/>
    </location>
</feature>
<sequence length="192" mass="22132">MKTKRLLLILLLLLPFTALLQAQTQKASVEKSMYGVQAGLLGVWAHNESKLSNTIVLRTELGLDGNIWNHYYYDNAAFLLVPALTVEPRWYYNLSKRLDKSKRIDGNSGNFVSLKITHHPDWFVIGDPKSSDLISDISFRTMWGIRRNIGNHFNYEAITGLSYYYALDEEVTYNDDAVVIFFTFSFKVGYRF</sequence>
<dbReference type="KEGG" id="est:DN752_03595"/>
<reference evidence="2 3" key="1">
    <citation type="submission" date="2018-06" db="EMBL/GenBank/DDBJ databases">
        <title>Echinicola strongylocentroti sp. nov., isolated from a sea urchin Strongylocentrotus intermedius.</title>
        <authorList>
            <person name="Bae S.S."/>
        </authorList>
    </citation>
    <scope>NUCLEOTIDE SEQUENCE [LARGE SCALE GENOMIC DNA]</scope>
    <source>
        <strain evidence="2 3">MEBiC08714</strain>
    </source>
</reference>
<evidence type="ECO:0008006" key="4">
    <source>
        <dbReference type="Google" id="ProtNLM"/>
    </source>
</evidence>
<accession>A0A2Z4IFM7</accession>
<protein>
    <recommendedName>
        <fullName evidence="4">DUF3575 domain-containing protein</fullName>
    </recommendedName>
</protein>
<feature type="chain" id="PRO_5016310383" description="DUF3575 domain-containing protein" evidence="1">
    <location>
        <begin position="23"/>
        <end position="192"/>
    </location>
</feature>
<proteinExistence type="predicted"/>
<keyword evidence="3" id="KW-1185">Reference proteome</keyword>
<organism evidence="2 3">
    <name type="scientific">Echinicola strongylocentroti</name>
    <dbReference type="NCBI Taxonomy" id="1795355"/>
    <lineage>
        <taxon>Bacteria</taxon>
        <taxon>Pseudomonadati</taxon>
        <taxon>Bacteroidota</taxon>
        <taxon>Cytophagia</taxon>
        <taxon>Cytophagales</taxon>
        <taxon>Cyclobacteriaceae</taxon>
        <taxon>Echinicola</taxon>
    </lineage>
</organism>
<name>A0A2Z4IFM7_9BACT</name>
<dbReference type="OrthoDB" id="883248at2"/>
<keyword evidence="1" id="KW-0732">Signal</keyword>
<dbReference type="RefSeq" id="WP_112782714.1">
    <property type="nucleotide sequence ID" value="NZ_CP030041.1"/>
</dbReference>
<dbReference type="EMBL" id="CP030041">
    <property type="protein sequence ID" value="AWW29298.1"/>
    <property type="molecule type" value="Genomic_DNA"/>
</dbReference>
<dbReference type="AlphaFoldDB" id="A0A2Z4IFM7"/>
<evidence type="ECO:0000256" key="1">
    <source>
        <dbReference type="SAM" id="SignalP"/>
    </source>
</evidence>
<gene>
    <name evidence="2" type="ORF">DN752_03595</name>
</gene>